<dbReference type="RefSeq" id="WP_097442451.1">
    <property type="nucleotide sequence ID" value="NZ_NBWU01000004.1"/>
</dbReference>
<dbReference type="InterPro" id="IPR004843">
    <property type="entry name" value="Calcineurin-like_PHP"/>
</dbReference>
<dbReference type="SUPFAM" id="SSF56300">
    <property type="entry name" value="Metallo-dependent phosphatases"/>
    <property type="match status" value="1"/>
</dbReference>
<dbReference type="Proteomes" id="UP000219559">
    <property type="component" value="Unassembled WGS sequence"/>
</dbReference>
<name>A0A2A4G7L1_9FLAO</name>
<reference evidence="2 3" key="1">
    <citation type="submission" date="2017-04" db="EMBL/GenBank/DDBJ databases">
        <title>A new member of the family Flavobacteriaceae isolated from ascidians.</title>
        <authorList>
            <person name="Chen L."/>
        </authorList>
    </citation>
    <scope>NUCLEOTIDE SEQUENCE [LARGE SCALE GENOMIC DNA]</scope>
    <source>
        <strain evidence="2 3">HQA918</strain>
    </source>
</reference>
<evidence type="ECO:0000313" key="2">
    <source>
        <dbReference type="EMBL" id="PCE63735.1"/>
    </source>
</evidence>
<gene>
    <name evidence="2" type="ORF">B7P33_10690</name>
</gene>
<accession>A0A2A4G7L1</accession>
<dbReference type="Pfam" id="PF00149">
    <property type="entry name" value="Metallophos"/>
    <property type="match status" value="1"/>
</dbReference>
<evidence type="ECO:0000259" key="1">
    <source>
        <dbReference type="Pfam" id="PF00149"/>
    </source>
</evidence>
<proteinExistence type="predicted"/>
<dbReference type="Gene3D" id="3.60.21.10">
    <property type="match status" value="1"/>
</dbReference>
<sequence length="334" mass="38484">MDRRKFSTTVSKGIGAMLLPTTQLSFTPKSQTGARDLQFGIITDVHKDLMPDADARLASFIKEAQAREVDFIIQLGDFCMAKPENDGFMAIWNQFKGPKYHVLGNHDMDAHSKTEMLAYWQMPQPYYSFDQNGFHFIVLDANFLYKDGTYIDYEKANFYIDGKYRTFIDEAQLKWLAQDLAQNELPTLVFSHQSLWHYEWGVKNRLQVQQLLEAHSEKIVCCLNGHNHIDFHHQLNGIDYIEVNSASYHWMAPAYKNTERFPKALYEKHKYLSQMATYQDALFAFVRLDPRGKMELQGTKSQWVAPSPEATGMPLAPLGNRPSPEISDYGIPFS</sequence>
<protein>
    <submittedName>
        <fullName evidence="2">Metallophosphoesterase</fullName>
    </submittedName>
</protein>
<keyword evidence="3" id="KW-1185">Reference proteome</keyword>
<organism evidence="2 3">
    <name type="scientific">Sediminicola luteus</name>
    <dbReference type="NCBI Taxonomy" id="319238"/>
    <lineage>
        <taxon>Bacteria</taxon>
        <taxon>Pseudomonadati</taxon>
        <taxon>Bacteroidota</taxon>
        <taxon>Flavobacteriia</taxon>
        <taxon>Flavobacteriales</taxon>
        <taxon>Flavobacteriaceae</taxon>
        <taxon>Sediminicola</taxon>
    </lineage>
</organism>
<dbReference type="AlphaFoldDB" id="A0A2A4G7L1"/>
<dbReference type="OrthoDB" id="9816081at2"/>
<dbReference type="PANTHER" id="PTHR43143">
    <property type="entry name" value="METALLOPHOSPHOESTERASE, CALCINEURIN SUPERFAMILY"/>
    <property type="match status" value="1"/>
</dbReference>
<feature type="domain" description="Calcineurin-like phosphoesterase" evidence="1">
    <location>
        <begin position="39"/>
        <end position="229"/>
    </location>
</feature>
<dbReference type="InterPro" id="IPR029052">
    <property type="entry name" value="Metallo-depent_PP-like"/>
</dbReference>
<dbReference type="EMBL" id="NBWU01000004">
    <property type="protein sequence ID" value="PCE63735.1"/>
    <property type="molecule type" value="Genomic_DNA"/>
</dbReference>
<dbReference type="InterPro" id="IPR051918">
    <property type="entry name" value="STPP_CPPED1"/>
</dbReference>
<dbReference type="GO" id="GO:0016787">
    <property type="term" value="F:hydrolase activity"/>
    <property type="evidence" value="ECO:0007669"/>
    <property type="project" value="InterPro"/>
</dbReference>
<evidence type="ECO:0000313" key="3">
    <source>
        <dbReference type="Proteomes" id="UP000219559"/>
    </source>
</evidence>
<dbReference type="PANTHER" id="PTHR43143:SF1">
    <property type="entry name" value="SERINE_THREONINE-PROTEIN PHOSPHATASE CPPED1"/>
    <property type="match status" value="1"/>
</dbReference>
<comment type="caution">
    <text evidence="2">The sequence shown here is derived from an EMBL/GenBank/DDBJ whole genome shotgun (WGS) entry which is preliminary data.</text>
</comment>